<keyword evidence="1" id="KW-0472">Membrane</keyword>
<evidence type="ECO:0000313" key="5">
    <source>
        <dbReference type="Proteomes" id="UP001226434"/>
    </source>
</evidence>
<evidence type="ECO:0000256" key="1">
    <source>
        <dbReference type="SAM" id="Phobius"/>
    </source>
</evidence>
<evidence type="ECO:0000313" key="4">
    <source>
        <dbReference type="EMBL" id="MDI3321911.1"/>
    </source>
</evidence>
<dbReference type="Proteomes" id="UP001226434">
    <property type="component" value="Unassembled WGS sequence"/>
</dbReference>
<dbReference type="Pfam" id="PF04773">
    <property type="entry name" value="FecR"/>
    <property type="match status" value="1"/>
</dbReference>
<feature type="transmembrane region" description="Helical" evidence="1">
    <location>
        <begin position="78"/>
        <end position="95"/>
    </location>
</feature>
<dbReference type="PANTHER" id="PTHR30273">
    <property type="entry name" value="PERIPLASMIC SIGNAL SENSOR AND SIGMA FACTOR ACTIVATOR FECR-RELATED"/>
    <property type="match status" value="1"/>
</dbReference>
<dbReference type="EMBL" id="JASBRG010000007">
    <property type="protein sequence ID" value="MDI3321911.1"/>
    <property type="molecule type" value="Genomic_DNA"/>
</dbReference>
<proteinExistence type="predicted"/>
<dbReference type="RefSeq" id="WP_282336016.1">
    <property type="nucleotide sequence ID" value="NZ_JASBRG010000007.1"/>
</dbReference>
<gene>
    <name evidence="4" type="ORF">QJ048_19120</name>
</gene>
<dbReference type="Gene3D" id="3.55.50.30">
    <property type="match status" value="1"/>
</dbReference>
<organism evidence="4 5">
    <name type="scientific">Pinibacter soli</name>
    <dbReference type="NCBI Taxonomy" id="3044211"/>
    <lineage>
        <taxon>Bacteria</taxon>
        <taxon>Pseudomonadati</taxon>
        <taxon>Bacteroidota</taxon>
        <taxon>Chitinophagia</taxon>
        <taxon>Chitinophagales</taxon>
        <taxon>Chitinophagaceae</taxon>
        <taxon>Pinibacter</taxon>
    </lineage>
</organism>
<keyword evidence="1" id="KW-1133">Transmembrane helix</keyword>
<comment type="caution">
    <text evidence="4">The sequence shown here is derived from an EMBL/GenBank/DDBJ whole genome shotgun (WGS) entry which is preliminary data.</text>
</comment>
<dbReference type="PANTHER" id="PTHR30273:SF2">
    <property type="entry name" value="PROTEIN FECR"/>
    <property type="match status" value="1"/>
</dbReference>
<protein>
    <submittedName>
        <fullName evidence="4">FecR family protein</fullName>
    </submittedName>
</protein>
<dbReference type="InterPro" id="IPR032508">
    <property type="entry name" value="FecR_C"/>
</dbReference>
<evidence type="ECO:0000259" key="2">
    <source>
        <dbReference type="Pfam" id="PF04773"/>
    </source>
</evidence>
<accession>A0ABT6RH58</accession>
<dbReference type="InterPro" id="IPR006860">
    <property type="entry name" value="FecR"/>
</dbReference>
<dbReference type="Pfam" id="PF16344">
    <property type="entry name" value="FecR_C"/>
    <property type="match status" value="1"/>
</dbReference>
<keyword evidence="5" id="KW-1185">Reference proteome</keyword>
<feature type="domain" description="Protein FecR C-terminal" evidence="3">
    <location>
        <begin position="276"/>
        <end position="342"/>
    </location>
</feature>
<dbReference type="InterPro" id="IPR012373">
    <property type="entry name" value="Ferrdict_sens_TM"/>
</dbReference>
<name>A0ABT6RH58_9BACT</name>
<dbReference type="Gene3D" id="2.60.120.1440">
    <property type="match status" value="1"/>
</dbReference>
<reference evidence="4 5" key="1">
    <citation type="submission" date="2023-05" db="EMBL/GenBank/DDBJ databases">
        <title>Genome sequence of Pinibacter sp. MAH-24.</title>
        <authorList>
            <person name="Huq M.A."/>
        </authorList>
    </citation>
    <scope>NUCLEOTIDE SEQUENCE [LARGE SCALE GENOMIC DNA]</scope>
    <source>
        <strain evidence="4 5">MAH-24</strain>
    </source>
</reference>
<sequence length="346" mass="38824">MPNDIDIQAIKRFLSNESDYIEAERVAAYLLQNPQLLDEFILFDEKAELPLISSEEKRKILNKVLPPRRGFIISMKKLAVAASVIGVIAISILWFNRPQKISNTTTDIAVNSKFSKVKNNTTSLMKFVLPDSSEVQLKPSAEIMFDSDFKNHRDVFLIDGEACFEVYKNPSIPFSVFAKGIKTTALGTNFWVESPVSAPTVVVRLQNGKVVLTSTDSSFKMKNVMLSPGLSCYINKRTGEVKIMNEKPPATTVLKQPSKTDTQNNKAVLWSNDGMQFKQAALKNVLSQLEARYNVKIIADENTTKGIVLTGKLYATDSLLPILKSICDMNKLDYEIRNDSIFLKRK</sequence>
<feature type="domain" description="FecR protein" evidence="2">
    <location>
        <begin position="120"/>
        <end position="210"/>
    </location>
</feature>
<keyword evidence="1" id="KW-0812">Transmembrane</keyword>
<evidence type="ECO:0000259" key="3">
    <source>
        <dbReference type="Pfam" id="PF16344"/>
    </source>
</evidence>